<feature type="transmembrane region" description="Helical" evidence="8">
    <location>
        <begin position="109"/>
        <end position="126"/>
    </location>
</feature>
<keyword evidence="5 8" id="KW-1133">Transmembrane helix</keyword>
<dbReference type="RefSeq" id="WP_129654130.1">
    <property type="nucleotide sequence ID" value="NZ_ML142909.1"/>
</dbReference>
<evidence type="ECO:0000256" key="4">
    <source>
        <dbReference type="ARBA" id="ARBA00022692"/>
    </source>
</evidence>
<keyword evidence="6 8" id="KW-0472">Membrane</keyword>
<reference evidence="9 10" key="1">
    <citation type="submission" date="2014-04" db="EMBL/GenBank/DDBJ databases">
        <title>Whole genome of Muricauda olearia.</title>
        <authorList>
            <person name="Zhang X.-H."/>
            <person name="Tang K."/>
        </authorList>
    </citation>
    <scope>NUCLEOTIDE SEQUENCE [LARGE SCALE GENOMIC DNA]</scope>
    <source>
        <strain evidence="9 10">Th120</strain>
    </source>
</reference>
<keyword evidence="10" id="KW-1185">Reference proteome</keyword>
<evidence type="ECO:0000256" key="7">
    <source>
        <dbReference type="ARBA" id="ARBA00024033"/>
    </source>
</evidence>
<feature type="transmembrane region" description="Helical" evidence="8">
    <location>
        <begin position="66"/>
        <end position="89"/>
    </location>
</feature>
<accession>A0A444VLA3</accession>
<dbReference type="InterPro" id="IPR018584">
    <property type="entry name" value="GT87"/>
</dbReference>
<dbReference type="Proteomes" id="UP000290261">
    <property type="component" value="Unassembled WGS sequence"/>
</dbReference>
<protein>
    <recommendedName>
        <fullName evidence="11">DUF2029 domain-containing protein</fullName>
    </recommendedName>
</protein>
<comment type="caution">
    <text evidence="9">The sequence shown here is derived from an EMBL/GenBank/DDBJ whole genome shotgun (WGS) entry which is preliminary data.</text>
</comment>
<feature type="transmembrane region" description="Helical" evidence="8">
    <location>
        <begin position="340"/>
        <end position="361"/>
    </location>
</feature>
<organism evidence="9 10">
    <name type="scientific">Flagellimonas olearia</name>
    <dbReference type="NCBI Taxonomy" id="552546"/>
    <lineage>
        <taxon>Bacteria</taxon>
        <taxon>Pseudomonadati</taxon>
        <taxon>Bacteroidota</taxon>
        <taxon>Flavobacteriia</taxon>
        <taxon>Flavobacteriales</taxon>
        <taxon>Flavobacteriaceae</taxon>
        <taxon>Flagellimonas</taxon>
    </lineage>
</organism>
<proteinExistence type="inferred from homology"/>
<name>A0A444VLA3_9FLAO</name>
<evidence type="ECO:0008006" key="11">
    <source>
        <dbReference type="Google" id="ProtNLM"/>
    </source>
</evidence>
<feature type="transmembrane region" description="Helical" evidence="8">
    <location>
        <begin position="154"/>
        <end position="176"/>
    </location>
</feature>
<dbReference type="GO" id="GO:0016758">
    <property type="term" value="F:hexosyltransferase activity"/>
    <property type="evidence" value="ECO:0007669"/>
    <property type="project" value="InterPro"/>
</dbReference>
<keyword evidence="2" id="KW-1003">Cell membrane</keyword>
<keyword evidence="3" id="KW-0808">Transferase</keyword>
<dbReference type="EMBL" id="JJMP01000004">
    <property type="protein sequence ID" value="RYC51565.1"/>
    <property type="molecule type" value="Genomic_DNA"/>
</dbReference>
<evidence type="ECO:0000256" key="3">
    <source>
        <dbReference type="ARBA" id="ARBA00022679"/>
    </source>
</evidence>
<feature type="transmembrane region" description="Helical" evidence="8">
    <location>
        <begin position="12"/>
        <end position="31"/>
    </location>
</feature>
<feature type="transmembrane region" description="Helical" evidence="8">
    <location>
        <begin position="182"/>
        <end position="203"/>
    </location>
</feature>
<feature type="transmembrane region" description="Helical" evidence="8">
    <location>
        <begin position="237"/>
        <end position="259"/>
    </location>
</feature>
<evidence type="ECO:0000256" key="2">
    <source>
        <dbReference type="ARBA" id="ARBA00022475"/>
    </source>
</evidence>
<feature type="transmembrane region" description="Helical" evidence="8">
    <location>
        <begin position="309"/>
        <end position="328"/>
    </location>
</feature>
<sequence>MGFETKTFQVRILLLLLGISILAIALFNTNYHDYIAYVKQWRIISDGGNPYLGKASDNAYGIIYNLFAYLHVTDLVAVPRGLWILFYFFTISKLCNFISHQNPEVNLTWLKLFLLVNPLFLIFGVKYGSNDVFLSSLVLLGIILYLEKKSLLSGIIIAIAVGFKFVPLLIIPFLIFNNNLKIDYKFLCSSIITITLIYFMGYLEWGNGIIRPLVLGTERVSKIFSIFRFLKANGINLDSYSTILVISGAIGSFLAYVIFKLDRTMSILFCWLNILLLYKVGHPQFYLTPILLSTLIYGLNKQIIKRSPFVCICFLTLGLWMFFWSFYYDQIGLSPRLRDWIGLPHTIILLTANIWLLKLGFAKRNLVLKKYASENSNSTKALEYK</sequence>
<evidence type="ECO:0000256" key="6">
    <source>
        <dbReference type="ARBA" id="ARBA00023136"/>
    </source>
</evidence>
<evidence type="ECO:0000313" key="9">
    <source>
        <dbReference type="EMBL" id="RYC51565.1"/>
    </source>
</evidence>
<evidence type="ECO:0000256" key="5">
    <source>
        <dbReference type="ARBA" id="ARBA00022989"/>
    </source>
</evidence>
<gene>
    <name evidence="9" type="ORF">DN53_12055</name>
</gene>
<comment type="subcellular location">
    <subcellularLocation>
        <location evidence="1">Cell membrane</location>
        <topology evidence="1">Multi-pass membrane protein</topology>
    </subcellularLocation>
</comment>
<dbReference type="GO" id="GO:0005886">
    <property type="term" value="C:plasma membrane"/>
    <property type="evidence" value="ECO:0007669"/>
    <property type="project" value="UniProtKB-SubCell"/>
</dbReference>
<comment type="similarity">
    <text evidence="7">Belongs to the glycosyltransferase 87 family.</text>
</comment>
<evidence type="ECO:0000313" key="10">
    <source>
        <dbReference type="Proteomes" id="UP000290261"/>
    </source>
</evidence>
<evidence type="ECO:0000256" key="8">
    <source>
        <dbReference type="SAM" id="Phobius"/>
    </source>
</evidence>
<evidence type="ECO:0000256" key="1">
    <source>
        <dbReference type="ARBA" id="ARBA00004651"/>
    </source>
</evidence>
<dbReference type="AlphaFoldDB" id="A0A444VLA3"/>
<dbReference type="Pfam" id="PF09594">
    <property type="entry name" value="GT87"/>
    <property type="match status" value="1"/>
</dbReference>
<keyword evidence="4 8" id="KW-0812">Transmembrane</keyword>